<evidence type="ECO:0000313" key="3">
    <source>
        <dbReference type="EMBL" id="SEE91847.1"/>
    </source>
</evidence>
<feature type="domain" description="OmpR/PhoB-type" evidence="2">
    <location>
        <begin position="131"/>
        <end position="204"/>
    </location>
</feature>
<evidence type="ECO:0000259" key="2">
    <source>
        <dbReference type="SMART" id="SM00862"/>
    </source>
</evidence>
<name>A0A1H5MSW5_PSEDM</name>
<gene>
    <name evidence="3" type="ORF">SAMN04489800_2827</name>
</gene>
<dbReference type="AlphaFoldDB" id="A0A1H5MSW5"/>
<dbReference type="Gene3D" id="1.10.10.10">
    <property type="entry name" value="Winged helix-like DNA-binding domain superfamily/Winged helix DNA-binding domain"/>
    <property type="match status" value="1"/>
</dbReference>
<sequence length="212" mass="23502">MKLTLSFTSSASPANDYLTAQYSSAPQAASTHRPAGYLADASTGHHLASWGHWVNTQPGLMTANKNASVLHNLIRLKKPYILNNHLYSSGLTTIPTLKPTLTPSHNIVSRYSSSPDIWSFCFAEQVLCNSTECIQLTSIESLLIKTLSCNDERICSKQELILGINKTPSTYSGLEMCLSRLQSKFRDAFGERLFRSVRNRGYCLVQVVQVID</sequence>
<dbReference type="SUPFAM" id="SSF46894">
    <property type="entry name" value="C-terminal effector domain of the bipartite response regulators"/>
    <property type="match status" value="1"/>
</dbReference>
<accession>A0A1H5MSW5</accession>
<dbReference type="SMART" id="SM00862">
    <property type="entry name" value="Trans_reg_C"/>
    <property type="match status" value="1"/>
</dbReference>
<reference evidence="3" key="1">
    <citation type="submission" date="2016-10" db="EMBL/GenBank/DDBJ databases">
        <authorList>
            <person name="Varghese N."/>
            <person name="Submissions S."/>
        </authorList>
    </citation>
    <scope>NUCLEOTIDE SEQUENCE [LARGE SCALE GENOMIC DNA]</scope>
    <source>
        <strain evidence="3">LMG 25555</strain>
    </source>
</reference>
<dbReference type="GO" id="GO:0006355">
    <property type="term" value="P:regulation of DNA-templated transcription"/>
    <property type="evidence" value="ECO:0007669"/>
    <property type="project" value="InterPro"/>
</dbReference>
<evidence type="ECO:0000313" key="4">
    <source>
        <dbReference type="Proteomes" id="UP000183613"/>
    </source>
</evidence>
<proteinExistence type="predicted"/>
<dbReference type="InterPro" id="IPR036388">
    <property type="entry name" value="WH-like_DNA-bd_sf"/>
</dbReference>
<dbReference type="OrthoDB" id="7020295at2"/>
<dbReference type="EMBL" id="FNUD01000002">
    <property type="protein sequence ID" value="SEE91847.1"/>
    <property type="molecule type" value="Genomic_DNA"/>
</dbReference>
<dbReference type="InterPro" id="IPR016032">
    <property type="entry name" value="Sig_transdc_resp-reg_C-effctor"/>
</dbReference>
<evidence type="ECO:0000256" key="1">
    <source>
        <dbReference type="ARBA" id="ARBA00023125"/>
    </source>
</evidence>
<dbReference type="InterPro" id="IPR001867">
    <property type="entry name" value="OmpR/PhoB-type_DNA-bd"/>
</dbReference>
<protein>
    <submittedName>
        <fullName evidence="3">Transcriptional regulatory protein, C terminal</fullName>
    </submittedName>
</protein>
<keyword evidence="4" id="KW-1185">Reference proteome</keyword>
<organism evidence="3 4">
    <name type="scientific">Pseudomonas deceptionensis</name>
    <dbReference type="NCBI Taxonomy" id="882211"/>
    <lineage>
        <taxon>Bacteria</taxon>
        <taxon>Pseudomonadati</taxon>
        <taxon>Pseudomonadota</taxon>
        <taxon>Gammaproteobacteria</taxon>
        <taxon>Pseudomonadales</taxon>
        <taxon>Pseudomonadaceae</taxon>
        <taxon>Pseudomonas</taxon>
    </lineage>
</organism>
<comment type="caution">
    <text evidence="3">The sequence shown here is derived from an EMBL/GenBank/DDBJ whole genome shotgun (WGS) entry which is preliminary data.</text>
</comment>
<dbReference type="Proteomes" id="UP000183613">
    <property type="component" value="Unassembled WGS sequence"/>
</dbReference>
<keyword evidence="1" id="KW-0238">DNA-binding</keyword>
<dbReference type="GO" id="GO:0000160">
    <property type="term" value="P:phosphorelay signal transduction system"/>
    <property type="evidence" value="ECO:0007669"/>
    <property type="project" value="InterPro"/>
</dbReference>
<dbReference type="GO" id="GO:0003677">
    <property type="term" value="F:DNA binding"/>
    <property type="evidence" value="ECO:0007669"/>
    <property type="project" value="UniProtKB-KW"/>
</dbReference>
<dbReference type="RefSeq" id="WP_088500127.1">
    <property type="nucleotide sequence ID" value="NZ_FNUD01000002.1"/>
</dbReference>